<sequence length="67" mass="7642">MSIRVHRSQACITAHKMDCTNCVRKIGPGMNYLRVIILEPDEDGVLVEIKRLTLCVWCSTAFKKDHP</sequence>
<accession>A0A0F9G1A5</accession>
<reference evidence="1" key="1">
    <citation type="journal article" date="2015" name="Nature">
        <title>Complex archaea that bridge the gap between prokaryotes and eukaryotes.</title>
        <authorList>
            <person name="Spang A."/>
            <person name="Saw J.H."/>
            <person name="Jorgensen S.L."/>
            <person name="Zaremba-Niedzwiedzka K."/>
            <person name="Martijn J."/>
            <person name="Lind A.E."/>
            <person name="van Eijk R."/>
            <person name="Schleper C."/>
            <person name="Guy L."/>
            <person name="Ettema T.J."/>
        </authorList>
    </citation>
    <scope>NUCLEOTIDE SEQUENCE</scope>
</reference>
<evidence type="ECO:0000313" key="1">
    <source>
        <dbReference type="EMBL" id="KKL92433.1"/>
    </source>
</evidence>
<dbReference type="EMBL" id="LAZR01019463">
    <property type="protein sequence ID" value="KKL92433.1"/>
    <property type="molecule type" value="Genomic_DNA"/>
</dbReference>
<organism evidence="1">
    <name type="scientific">marine sediment metagenome</name>
    <dbReference type="NCBI Taxonomy" id="412755"/>
    <lineage>
        <taxon>unclassified sequences</taxon>
        <taxon>metagenomes</taxon>
        <taxon>ecological metagenomes</taxon>
    </lineage>
</organism>
<proteinExistence type="predicted"/>
<gene>
    <name evidence="1" type="ORF">LCGC14_1884740</name>
</gene>
<comment type="caution">
    <text evidence="1">The sequence shown here is derived from an EMBL/GenBank/DDBJ whole genome shotgun (WGS) entry which is preliminary data.</text>
</comment>
<name>A0A0F9G1A5_9ZZZZ</name>
<dbReference type="AlphaFoldDB" id="A0A0F9G1A5"/>
<protein>
    <submittedName>
        <fullName evidence="1">Uncharacterized protein</fullName>
    </submittedName>
</protein>